<keyword evidence="2" id="KW-1185">Reference proteome</keyword>
<dbReference type="RefSeq" id="WP_143556737.1">
    <property type="nucleotide sequence ID" value="NZ_PDJG01000001.1"/>
</dbReference>
<proteinExistence type="predicted"/>
<reference evidence="1 2" key="1">
    <citation type="submission" date="2017-10" db="EMBL/GenBank/DDBJ databases">
        <title>Sequencing the genomes of 1000 actinobacteria strains.</title>
        <authorList>
            <person name="Klenk H.-P."/>
        </authorList>
    </citation>
    <scope>NUCLEOTIDE SEQUENCE [LARGE SCALE GENOMIC DNA]</scope>
    <source>
        <strain evidence="1 2">DSM 18966</strain>
    </source>
</reference>
<name>A0A2A9E7N0_9MICO</name>
<sequence>MTAPHLVDPADLLGDVLAKASADLMCHAGALLGGVGLELLDLPGQPRDLLGEQVGSVSRVIGLAR</sequence>
<dbReference type="EMBL" id="PDJG01000001">
    <property type="protein sequence ID" value="PFG34170.1"/>
    <property type="molecule type" value="Genomic_DNA"/>
</dbReference>
<evidence type="ECO:0000313" key="2">
    <source>
        <dbReference type="Proteomes" id="UP000225548"/>
    </source>
</evidence>
<evidence type="ECO:0000313" key="1">
    <source>
        <dbReference type="EMBL" id="PFG34170.1"/>
    </source>
</evidence>
<gene>
    <name evidence="1" type="ORF">ATL42_2074</name>
</gene>
<dbReference type="AlphaFoldDB" id="A0A2A9E7N0"/>
<accession>A0A2A9E7N0</accession>
<protein>
    <submittedName>
        <fullName evidence="1">Uncharacterized protein</fullName>
    </submittedName>
</protein>
<comment type="caution">
    <text evidence="1">The sequence shown here is derived from an EMBL/GenBank/DDBJ whole genome shotgun (WGS) entry which is preliminary data.</text>
</comment>
<organism evidence="1 2">
    <name type="scientific">Sanguibacter antarcticus</name>
    <dbReference type="NCBI Taxonomy" id="372484"/>
    <lineage>
        <taxon>Bacteria</taxon>
        <taxon>Bacillati</taxon>
        <taxon>Actinomycetota</taxon>
        <taxon>Actinomycetes</taxon>
        <taxon>Micrococcales</taxon>
        <taxon>Sanguibacteraceae</taxon>
        <taxon>Sanguibacter</taxon>
    </lineage>
</organism>
<dbReference type="Proteomes" id="UP000225548">
    <property type="component" value="Unassembled WGS sequence"/>
</dbReference>